<name>A0A385AH25_9CAUD</name>
<dbReference type="Proteomes" id="UP000262397">
    <property type="component" value="Segment"/>
</dbReference>
<reference evidence="1" key="1">
    <citation type="submission" date="2018-07" db="EMBL/GenBank/DDBJ databases">
        <authorList>
            <person name="Quirk P.G."/>
            <person name="Krulwich T.A."/>
        </authorList>
    </citation>
    <scope>NUCLEOTIDE SEQUENCE [LARGE SCALE GENOMIC DNA]</scope>
</reference>
<gene>
    <name evidence="1" type="ORF">Drs3_00002</name>
</gene>
<proteinExistence type="predicted"/>
<protein>
    <submittedName>
        <fullName evidence="1">Uncharacterized protein</fullName>
    </submittedName>
</protein>
<dbReference type="EMBL" id="MH674343">
    <property type="protein sequence ID" value="AXN53383.1"/>
    <property type="molecule type" value="Genomic_DNA"/>
</dbReference>
<sequence length="190" mass="23011">MISKQEIEEVKEEIESYGFFIQKVNPENIWEANEEEFNEVLKGMDTGLIEQIKKWEIPLFYTKLGNFYPFLEHKTEDFFEFLQNYKEELRDWYKSEEDFFMDYESAETIYHIYCELFDMEDEEVDSWYDNEFDSCSWRSVYISKANDTVFLIDAGGYGDDIIIMDPEWDINEIVKRLKEGEPLHKIFNDC</sequence>
<evidence type="ECO:0000313" key="1">
    <source>
        <dbReference type="EMBL" id="AXN53383.1"/>
    </source>
</evidence>
<keyword evidence="2" id="KW-1185">Reference proteome</keyword>
<accession>A0A385AH25</accession>
<evidence type="ECO:0000313" key="2">
    <source>
        <dbReference type="Proteomes" id="UP000262397"/>
    </source>
</evidence>
<organism evidence="1">
    <name type="scientific">Methanobacterium virus Drs3</name>
    <dbReference type="NCBI Taxonomy" id="1430441"/>
    <lineage>
        <taxon>Viruses</taxon>
        <taxon>Duplodnaviria</taxon>
        <taxon>Heunggongvirae</taxon>
        <taxon>Uroviricota</taxon>
        <taxon>Caudoviricetes</taxon>
        <taxon>Methanobavirales</taxon>
        <taxon>Anaerodiviridae</taxon>
        <taxon>Metforvirus</taxon>
        <taxon>Metforvirus limi</taxon>
        <taxon>Metforvirus Drs3</taxon>
    </lineage>
</organism>